<dbReference type="EMBL" id="SRPY01000475">
    <property type="protein sequence ID" value="KAG5922912.1"/>
    <property type="molecule type" value="Genomic_DNA"/>
</dbReference>
<sequence length="375" mass="42680">MANSAEAIRDRIVRYDAGFQELRRVLASHRYSLESVDPEKEHRDELEALSTVMEQTRQELGRTTDSDRQIEAYEVMARVYAEMACARRRAFDRDVVQRKGVYLRELTREHQTRLHLLHRVRDILRCLPHWDGVKTEEPDPSRASAPDAYHPPSFSWGDATCRTGAIPASPRPGRTAPGGSPAMVNPQVGQLYLGYWEDEKRYYAVMVLPFGSLAPVGIPGSIASTKLLDYERRPCHTRHPDTGAYAWSYGFAKDGDARVLGREFPVVWFSTLQFPARATYSWIEARHLRRFCLGKTPRQFWGTVRDFIHDRNRTGWCVMTDLDHPAADGAPLDVPAVRPRGAALCAQVDAYFDNVVFVEDIDDEKKDPTFVVGNE</sequence>
<evidence type="ECO:0000313" key="1">
    <source>
        <dbReference type="EMBL" id="KAG5922912.1"/>
    </source>
</evidence>
<gene>
    <name evidence="1" type="ORF">E4U42_005151</name>
</gene>
<protein>
    <submittedName>
        <fullName evidence="1">Uncharacterized protein</fullName>
    </submittedName>
</protein>
<reference evidence="1" key="1">
    <citation type="journal article" date="2020" name="bioRxiv">
        <title>Whole genome comparisons of ergot fungi reveals the divergence and evolution of species within the genus Claviceps are the result of varying mechanisms driving genome evolution and host range expansion.</title>
        <authorList>
            <person name="Wyka S.A."/>
            <person name="Mondo S.J."/>
            <person name="Liu M."/>
            <person name="Dettman J."/>
            <person name="Nalam V."/>
            <person name="Broders K.D."/>
        </authorList>
    </citation>
    <scope>NUCLEOTIDE SEQUENCE</scope>
    <source>
        <strain evidence="1">CCC 489</strain>
    </source>
</reference>
<dbReference type="AlphaFoldDB" id="A0A8K0NHJ9"/>
<name>A0A8K0NHJ9_9HYPO</name>
<proteinExistence type="predicted"/>
<evidence type="ECO:0000313" key="2">
    <source>
        <dbReference type="Proteomes" id="UP000811619"/>
    </source>
</evidence>
<keyword evidence="2" id="KW-1185">Reference proteome</keyword>
<accession>A0A8K0NHJ9</accession>
<dbReference type="OrthoDB" id="4958946at2759"/>
<comment type="caution">
    <text evidence="1">The sequence shown here is derived from an EMBL/GenBank/DDBJ whole genome shotgun (WGS) entry which is preliminary data.</text>
</comment>
<dbReference type="Proteomes" id="UP000811619">
    <property type="component" value="Unassembled WGS sequence"/>
</dbReference>
<organism evidence="1 2">
    <name type="scientific">Claviceps africana</name>
    <dbReference type="NCBI Taxonomy" id="83212"/>
    <lineage>
        <taxon>Eukaryota</taxon>
        <taxon>Fungi</taxon>
        <taxon>Dikarya</taxon>
        <taxon>Ascomycota</taxon>
        <taxon>Pezizomycotina</taxon>
        <taxon>Sordariomycetes</taxon>
        <taxon>Hypocreomycetidae</taxon>
        <taxon>Hypocreales</taxon>
        <taxon>Clavicipitaceae</taxon>
        <taxon>Claviceps</taxon>
    </lineage>
</organism>